<dbReference type="InterPro" id="IPR013651">
    <property type="entry name" value="ATP-grasp_RimK-type"/>
</dbReference>
<dbReference type="AlphaFoldDB" id="A0A3M9X593"/>
<evidence type="ECO:0000313" key="2">
    <source>
        <dbReference type="EMBL" id="RNJ42690.1"/>
    </source>
</evidence>
<dbReference type="PANTHER" id="PTHR21621:SF0">
    <property type="entry name" value="BETA-CITRYLGLUTAMATE SYNTHASE B-RELATED"/>
    <property type="match status" value="1"/>
</dbReference>
<name>A0A3M9X593_9HYPH</name>
<dbReference type="EMBL" id="QKOD01000009">
    <property type="protein sequence ID" value="RNJ42690.1"/>
    <property type="molecule type" value="Genomic_DNA"/>
</dbReference>
<reference evidence="2 3" key="1">
    <citation type="journal article" date="2018" name="Mol. Plant Microbe Interact.">
        <title>Taxonomically Different Co-Microsymbionts of a Relict Legume, Oxytropis popoviana, Have Complementary Sets of Symbiotic Genes and Together Increase the Efficiency of Plant Nodulation.</title>
        <authorList>
            <person name="Safronova V."/>
            <person name="Belimov A."/>
            <person name="Sazanova A."/>
            <person name="Chirak E."/>
            <person name="Verkhozina A."/>
            <person name="Kuznetsova I."/>
            <person name="Andronov E."/>
            <person name="Puhalsky J."/>
            <person name="Tikhonovich I."/>
        </authorList>
    </citation>
    <scope>NUCLEOTIDE SEQUENCE [LARGE SCALE GENOMIC DNA]</scope>
    <source>
        <strain evidence="2 3">Opo-235</strain>
    </source>
</reference>
<evidence type="ECO:0000313" key="3">
    <source>
        <dbReference type="Proteomes" id="UP000275436"/>
    </source>
</evidence>
<accession>A0A3M9X593</accession>
<dbReference type="Pfam" id="PF08443">
    <property type="entry name" value="RimK"/>
    <property type="match status" value="1"/>
</dbReference>
<organism evidence="2 3">
    <name type="scientific">Mesorhizobium japonicum</name>
    <dbReference type="NCBI Taxonomy" id="2066070"/>
    <lineage>
        <taxon>Bacteria</taxon>
        <taxon>Pseudomonadati</taxon>
        <taxon>Pseudomonadota</taxon>
        <taxon>Alphaproteobacteria</taxon>
        <taxon>Hyphomicrobiales</taxon>
        <taxon>Phyllobacteriaceae</taxon>
        <taxon>Mesorhizobium</taxon>
    </lineage>
</organism>
<gene>
    <name evidence="2" type="ORF">DNR46_26515</name>
</gene>
<feature type="domain" description="ATP-grasp fold RimK-type" evidence="1">
    <location>
        <begin position="201"/>
        <end position="310"/>
    </location>
</feature>
<dbReference type="SUPFAM" id="SSF56059">
    <property type="entry name" value="Glutathione synthetase ATP-binding domain-like"/>
    <property type="match status" value="1"/>
</dbReference>
<dbReference type="Gene3D" id="3.30.470.20">
    <property type="entry name" value="ATP-grasp fold, B domain"/>
    <property type="match status" value="1"/>
</dbReference>
<evidence type="ECO:0000259" key="1">
    <source>
        <dbReference type="Pfam" id="PF08443"/>
    </source>
</evidence>
<dbReference type="GO" id="GO:0009432">
    <property type="term" value="P:SOS response"/>
    <property type="evidence" value="ECO:0007669"/>
    <property type="project" value="TreeGrafter"/>
</dbReference>
<dbReference type="GO" id="GO:0018169">
    <property type="term" value="F:ribosomal S6-glutamic acid ligase activity"/>
    <property type="evidence" value="ECO:0007669"/>
    <property type="project" value="TreeGrafter"/>
</dbReference>
<dbReference type="GO" id="GO:0005737">
    <property type="term" value="C:cytoplasm"/>
    <property type="evidence" value="ECO:0007669"/>
    <property type="project" value="TreeGrafter"/>
</dbReference>
<dbReference type="Proteomes" id="UP000275436">
    <property type="component" value="Unassembled WGS sequence"/>
</dbReference>
<proteinExistence type="predicted"/>
<dbReference type="PANTHER" id="PTHR21621">
    <property type="entry name" value="RIBOSOMAL PROTEIN S6 MODIFICATION PROTEIN"/>
    <property type="match status" value="1"/>
</dbReference>
<comment type="caution">
    <text evidence="2">The sequence shown here is derived from an EMBL/GenBank/DDBJ whole genome shotgun (WGS) entry which is preliminary data.</text>
</comment>
<protein>
    <recommendedName>
        <fullName evidence="1">ATP-grasp fold RimK-type domain-containing protein</fullName>
    </recommendedName>
</protein>
<sequence length="317" mass="36642">MDCLVVTNRRDLTSDYIVRELKRRSLSYFRLNTETLPRFQLSINMETDAFDLYDGERTVRLCEIRSAYFRRPQVPELPSADQDRYSAYRRDEWLSLLKSLYLFLENRWLSHPSAILLAEDKPRQLRIARSLGFDIPETLISNSFIEASRFAAGRTVIGKPLRNALVQPNGEERVIFTTRLPELVEDDKESVAAVPVIYQVEIPKVCDIRVTVVGERVFAVTIDSQSRHETVTDWRKGSFPDLIHQIVCLPKDVEAACVDLTRRLNLRFGAIDLVLDHEGRYWFLECNPNGQWAWIENRTGLAISAAIVDELERIGRL</sequence>